<proteinExistence type="predicted"/>
<dbReference type="AlphaFoldDB" id="A0A0L7LFN8"/>
<feature type="compositionally biased region" description="Basic residues" evidence="1">
    <location>
        <begin position="73"/>
        <end position="84"/>
    </location>
</feature>
<dbReference type="EMBL" id="JTDY01001381">
    <property type="protein sequence ID" value="KOB74026.1"/>
    <property type="molecule type" value="Genomic_DNA"/>
</dbReference>
<evidence type="ECO:0000313" key="2">
    <source>
        <dbReference type="EMBL" id="KOB74026.1"/>
    </source>
</evidence>
<evidence type="ECO:0000256" key="1">
    <source>
        <dbReference type="SAM" id="MobiDB-lite"/>
    </source>
</evidence>
<keyword evidence="3" id="KW-1185">Reference proteome</keyword>
<feature type="compositionally biased region" description="Polar residues" evidence="1">
    <location>
        <begin position="310"/>
        <end position="328"/>
    </location>
</feature>
<name>A0A0L7LFN8_OPEBR</name>
<organism evidence="2 3">
    <name type="scientific">Operophtera brumata</name>
    <name type="common">Winter moth</name>
    <name type="synonym">Phalaena brumata</name>
    <dbReference type="NCBI Taxonomy" id="104452"/>
    <lineage>
        <taxon>Eukaryota</taxon>
        <taxon>Metazoa</taxon>
        <taxon>Ecdysozoa</taxon>
        <taxon>Arthropoda</taxon>
        <taxon>Hexapoda</taxon>
        <taxon>Insecta</taxon>
        <taxon>Pterygota</taxon>
        <taxon>Neoptera</taxon>
        <taxon>Endopterygota</taxon>
        <taxon>Lepidoptera</taxon>
        <taxon>Glossata</taxon>
        <taxon>Ditrysia</taxon>
        <taxon>Geometroidea</taxon>
        <taxon>Geometridae</taxon>
        <taxon>Larentiinae</taxon>
        <taxon>Operophtera</taxon>
    </lineage>
</organism>
<sequence length="358" mass="38242">MEGGSGVVYRVVGRTRSKADCGQQTERQPATPRQDTTWKKYTDSPGVGAPSQQAPAPPSPSHGRRSEKGERRTGHHSPQHHKREKLSAAQQLGIAPHPQYAQSSSSQQHSSRSGGSQLQSPSGGSRPSSVSSGGNGSSCSSSKAKVPQNFGYVKRQNGVQQPSPQSNGTPQHDGGRTAQVSAVPRTKVKVSGGTQTCTQDLQNLQIHKNGIGPKSYSLGGTAAAQLSASVRERLLGSQSLPKPGTHEFAALFHHHRVTPRGGIKISDGSLSDTQTYSEVKSDYGIPYAPWLRHSNTYSASGRLSEGESMESLTSLHSAQAHNHTSSPNSHHRSSLTHNKLIMHRDAQGSRLNRSNSIR</sequence>
<feature type="region of interest" description="Disordered" evidence="1">
    <location>
        <begin position="300"/>
        <end position="334"/>
    </location>
</feature>
<accession>A0A0L7LFN8</accession>
<feature type="region of interest" description="Disordered" evidence="1">
    <location>
        <begin position="1"/>
        <end position="194"/>
    </location>
</feature>
<feature type="compositionally biased region" description="Polar residues" evidence="1">
    <location>
        <begin position="157"/>
        <end position="170"/>
    </location>
</feature>
<dbReference type="Proteomes" id="UP000037510">
    <property type="component" value="Unassembled WGS sequence"/>
</dbReference>
<gene>
    <name evidence="2" type="ORF">OBRU01_04377</name>
</gene>
<comment type="caution">
    <text evidence="2">The sequence shown here is derived from an EMBL/GenBank/DDBJ whole genome shotgun (WGS) entry which is preliminary data.</text>
</comment>
<reference evidence="2 3" key="1">
    <citation type="journal article" date="2015" name="Genome Biol. Evol.">
        <title>The genome of winter moth (Operophtera brumata) provides a genomic perspective on sexual dimorphism and phenology.</title>
        <authorList>
            <person name="Derks M.F."/>
            <person name="Smit S."/>
            <person name="Salis L."/>
            <person name="Schijlen E."/>
            <person name="Bossers A."/>
            <person name="Mateman C."/>
            <person name="Pijl A.S."/>
            <person name="de Ridder D."/>
            <person name="Groenen M.A."/>
            <person name="Visser M.E."/>
            <person name="Megens H.J."/>
        </authorList>
    </citation>
    <scope>NUCLEOTIDE SEQUENCE [LARGE SCALE GENOMIC DNA]</scope>
    <source>
        <strain evidence="2">WM2013NL</strain>
        <tissue evidence="2">Head and thorax</tissue>
    </source>
</reference>
<protein>
    <submittedName>
        <fullName evidence="2">Protein sickie</fullName>
    </submittedName>
</protein>
<feature type="compositionally biased region" description="Polar residues" evidence="1">
    <location>
        <begin position="22"/>
        <end position="35"/>
    </location>
</feature>
<evidence type="ECO:0000313" key="3">
    <source>
        <dbReference type="Proteomes" id="UP000037510"/>
    </source>
</evidence>
<feature type="compositionally biased region" description="Low complexity" evidence="1">
    <location>
        <begin position="102"/>
        <end position="142"/>
    </location>
</feature>